<dbReference type="PRINTS" id="PR00502">
    <property type="entry name" value="NUDIXFAMILY"/>
</dbReference>
<dbReference type="SUPFAM" id="SSF55811">
    <property type="entry name" value="Nudix"/>
    <property type="match status" value="1"/>
</dbReference>
<evidence type="ECO:0000256" key="3">
    <source>
        <dbReference type="RuleBase" id="RU003476"/>
    </source>
</evidence>
<comment type="similarity">
    <text evidence="3">Belongs to the Nudix hydrolase family.</text>
</comment>
<evidence type="ECO:0000256" key="2">
    <source>
        <dbReference type="ARBA" id="ARBA00022801"/>
    </source>
</evidence>
<evidence type="ECO:0000313" key="5">
    <source>
        <dbReference type="EMBL" id="TWI50956.1"/>
    </source>
</evidence>
<dbReference type="CDD" id="cd04690">
    <property type="entry name" value="NUDIX_Hydrolase"/>
    <property type="match status" value="1"/>
</dbReference>
<dbReference type="Proteomes" id="UP000316905">
    <property type="component" value="Unassembled WGS sequence"/>
</dbReference>
<name>A0A562Q4K9_9PSED</name>
<gene>
    <name evidence="5" type="ORF">IQ22_03655</name>
</gene>
<dbReference type="PANTHER" id="PTHR43046">
    <property type="entry name" value="GDP-MANNOSE MANNOSYL HYDROLASE"/>
    <property type="match status" value="1"/>
</dbReference>
<evidence type="ECO:0000259" key="4">
    <source>
        <dbReference type="PROSITE" id="PS51462"/>
    </source>
</evidence>
<feature type="domain" description="Nudix hydrolase" evidence="4">
    <location>
        <begin position="3"/>
        <end position="131"/>
    </location>
</feature>
<dbReference type="InterPro" id="IPR015797">
    <property type="entry name" value="NUDIX_hydrolase-like_dom_sf"/>
</dbReference>
<protein>
    <submittedName>
        <fullName evidence="5">8-oxo-dGTP pyrophosphatase MutT (NUDIX family)</fullName>
    </submittedName>
</protein>
<dbReference type="InterPro" id="IPR000086">
    <property type="entry name" value="NUDIX_hydrolase_dom"/>
</dbReference>
<sequence>MTSVLSIAAACLFNAADELLLVRKRGTHFFMLPGGKQEPGEPLEQTLERELLEELGLRLSSSAYQWLGRFQAPAANEPDTAIDAHLYQVRLPNIAVAVAAELEELVWLPLDQLHSVPLAPLLSQVLPCLNTYGIENEQPGEPNVHALGLPQ</sequence>
<dbReference type="AlphaFoldDB" id="A0A562Q4K9"/>
<dbReference type="PANTHER" id="PTHR43046:SF2">
    <property type="entry name" value="8-OXO-DGTP DIPHOSPHATASE-RELATED"/>
    <property type="match status" value="1"/>
</dbReference>
<dbReference type="EMBL" id="VLKY01000013">
    <property type="protein sequence ID" value="TWI50956.1"/>
    <property type="molecule type" value="Genomic_DNA"/>
</dbReference>
<accession>A0A562Q4K9</accession>
<dbReference type="PROSITE" id="PS00893">
    <property type="entry name" value="NUDIX_BOX"/>
    <property type="match status" value="1"/>
</dbReference>
<evidence type="ECO:0000256" key="1">
    <source>
        <dbReference type="ARBA" id="ARBA00001946"/>
    </source>
</evidence>
<proteinExistence type="inferred from homology"/>
<organism evidence="5 6">
    <name type="scientific">Pseudomonas duriflava</name>
    <dbReference type="NCBI Taxonomy" id="459528"/>
    <lineage>
        <taxon>Bacteria</taxon>
        <taxon>Pseudomonadati</taxon>
        <taxon>Pseudomonadota</taxon>
        <taxon>Gammaproteobacteria</taxon>
        <taxon>Pseudomonadales</taxon>
        <taxon>Pseudomonadaceae</taxon>
        <taxon>Pseudomonas</taxon>
    </lineage>
</organism>
<comment type="caution">
    <text evidence="5">The sequence shown here is derived from an EMBL/GenBank/DDBJ whole genome shotgun (WGS) entry which is preliminary data.</text>
</comment>
<comment type="cofactor">
    <cofactor evidence="1">
        <name>Mg(2+)</name>
        <dbReference type="ChEBI" id="CHEBI:18420"/>
    </cofactor>
</comment>
<dbReference type="InterPro" id="IPR020476">
    <property type="entry name" value="Nudix_hydrolase"/>
</dbReference>
<reference evidence="5 6" key="1">
    <citation type="journal article" date="2015" name="Stand. Genomic Sci.">
        <title>Genomic Encyclopedia of Bacterial and Archaeal Type Strains, Phase III: the genomes of soil and plant-associated and newly described type strains.</title>
        <authorList>
            <person name="Whitman W.B."/>
            <person name="Woyke T."/>
            <person name="Klenk H.P."/>
            <person name="Zhou Y."/>
            <person name="Lilburn T.G."/>
            <person name="Beck B.J."/>
            <person name="De Vos P."/>
            <person name="Vandamme P."/>
            <person name="Eisen J.A."/>
            <person name="Garrity G."/>
            <person name="Hugenholtz P."/>
            <person name="Kyrpides N.C."/>
        </authorList>
    </citation>
    <scope>NUCLEOTIDE SEQUENCE [LARGE SCALE GENOMIC DNA]</scope>
    <source>
        <strain evidence="5 6">CGMCC 1.6858</strain>
    </source>
</reference>
<dbReference type="PROSITE" id="PS51462">
    <property type="entry name" value="NUDIX"/>
    <property type="match status" value="1"/>
</dbReference>
<evidence type="ECO:0000313" key="6">
    <source>
        <dbReference type="Proteomes" id="UP000316905"/>
    </source>
</evidence>
<dbReference type="InterPro" id="IPR020084">
    <property type="entry name" value="NUDIX_hydrolase_CS"/>
</dbReference>
<dbReference type="GO" id="GO:0016787">
    <property type="term" value="F:hydrolase activity"/>
    <property type="evidence" value="ECO:0007669"/>
    <property type="project" value="UniProtKB-KW"/>
</dbReference>
<keyword evidence="6" id="KW-1185">Reference proteome</keyword>
<dbReference type="Pfam" id="PF00293">
    <property type="entry name" value="NUDIX"/>
    <property type="match status" value="1"/>
</dbReference>
<keyword evidence="2 3" id="KW-0378">Hydrolase</keyword>
<dbReference type="OrthoDB" id="9801098at2"/>
<dbReference type="Gene3D" id="3.90.79.10">
    <property type="entry name" value="Nucleoside Triphosphate Pyrophosphohydrolase"/>
    <property type="match status" value="1"/>
</dbReference>
<dbReference type="RefSeq" id="WP_145144483.1">
    <property type="nucleotide sequence ID" value="NZ_VLKY01000013.1"/>
</dbReference>